<organism evidence="2">
    <name type="scientific">uncultured Caudovirales phage</name>
    <dbReference type="NCBI Taxonomy" id="2100421"/>
    <lineage>
        <taxon>Viruses</taxon>
        <taxon>Duplodnaviria</taxon>
        <taxon>Heunggongvirae</taxon>
        <taxon>Uroviricota</taxon>
        <taxon>Caudoviricetes</taxon>
        <taxon>Peduoviridae</taxon>
        <taxon>Maltschvirus</taxon>
        <taxon>Maltschvirus maltsch</taxon>
    </lineage>
</organism>
<gene>
    <name evidence="2" type="ORF">UFOVP326_10</name>
</gene>
<feature type="region of interest" description="Disordered" evidence="1">
    <location>
        <begin position="80"/>
        <end position="102"/>
    </location>
</feature>
<reference evidence="2" key="1">
    <citation type="submission" date="2020-04" db="EMBL/GenBank/DDBJ databases">
        <authorList>
            <person name="Chiriac C."/>
            <person name="Salcher M."/>
            <person name="Ghai R."/>
            <person name="Kavagutti S V."/>
        </authorList>
    </citation>
    <scope>NUCLEOTIDE SEQUENCE</scope>
</reference>
<sequence>MERGRAEAQSLEFWFRRTYRLPPTDPRFLNATPDEIATEYWAYRFHENPNTQVAVDDDFDLEKIEAEWAAEDAAADAALVTAPPAPPPGEVPADPEDWEPIE</sequence>
<evidence type="ECO:0000313" key="2">
    <source>
        <dbReference type="EMBL" id="CAB4137186.1"/>
    </source>
</evidence>
<evidence type="ECO:0000256" key="1">
    <source>
        <dbReference type="SAM" id="MobiDB-lite"/>
    </source>
</evidence>
<protein>
    <submittedName>
        <fullName evidence="2">Uncharacterized protein</fullName>
    </submittedName>
</protein>
<name>A0A6J5LW57_9CAUD</name>
<proteinExistence type="predicted"/>
<accession>A0A6J5LW57</accession>
<dbReference type="EMBL" id="LR796340">
    <property type="protein sequence ID" value="CAB4137186.1"/>
    <property type="molecule type" value="Genomic_DNA"/>
</dbReference>
<feature type="compositionally biased region" description="Acidic residues" evidence="1">
    <location>
        <begin position="93"/>
        <end position="102"/>
    </location>
</feature>